<keyword evidence="3 9" id="KW-0349">Heme</keyword>
<evidence type="ECO:0000256" key="6">
    <source>
        <dbReference type="ARBA" id="ARBA00023004"/>
    </source>
</evidence>
<feature type="site" description="Transition state stabilizer" evidence="10">
    <location>
        <position position="125"/>
    </location>
</feature>
<dbReference type="Proteomes" id="UP001321749">
    <property type="component" value="Unassembled WGS sequence"/>
</dbReference>
<dbReference type="GO" id="GO:0042744">
    <property type="term" value="P:hydrogen peroxide catabolic process"/>
    <property type="evidence" value="ECO:0007669"/>
    <property type="project" value="TreeGrafter"/>
</dbReference>
<dbReference type="InterPro" id="IPR002016">
    <property type="entry name" value="Haem_peroxidase"/>
</dbReference>
<protein>
    <recommendedName>
        <fullName evidence="12">Peroxidase</fullName>
        <ecNumber evidence="12">1.11.1.-</ecNumber>
    </recommendedName>
</protein>
<dbReference type="GO" id="GO:0000302">
    <property type="term" value="P:response to reactive oxygen species"/>
    <property type="evidence" value="ECO:0007669"/>
    <property type="project" value="TreeGrafter"/>
</dbReference>
<feature type="binding site" description="axial binding residue" evidence="9">
    <location>
        <position position="254"/>
    </location>
    <ligand>
        <name>heme b</name>
        <dbReference type="ChEBI" id="CHEBI:60344"/>
    </ligand>
    <ligandPart>
        <name>Fe</name>
        <dbReference type="ChEBI" id="CHEBI:18248"/>
    </ligandPart>
</feature>
<dbReference type="Gene3D" id="1.10.520.10">
    <property type="match status" value="1"/>
</dbReference>
<feature type="domain" description="Plant heme peroxidase family profile" evidence="13">
    <location>
        <begin position="120"/>
        <end position="255"/>
    </location>
</feature>
<dbReference type="AlphaFoldDB" id="A0AAV9H8V9"/>
<dbReference type="GO" id="GO:0004601">
    <property type="term" value="F:peroxidase activity"/>
    <property type="evidence" value="ECO:0007669"/>
    <property type="project" value="UniProtKB-KW"/>
</dbReference>
<keyword evidence="4 9" id="KW-0479">Metal-binding</keyword>
<keyword evidence="15" id="KW-1185">Reference proteome</keyword>
<evidence type="ECO:0000256" key="7">
    <source>
        <dbReference type="ARBA" id="ARBA00023180"/>
    </source>
</evidence>
<comment type="cofactor">
    <cofactor evidence="9">
        <name>heme b</name>
        <dbReference type="ChEBI" id="CHEBI:60344"/>
    </cofactor>
    <text evidence="9">Binds 1 heme b (iron(II)-protoporphyrin IX) group per subunit.</text>
</comment>
<keyword evidence="6 9" id="KW-0408">Iron</keyword>
<organism evidence="14 15">
    <name type="scientific">Cladorrhinum samala</name>
    <dbReference type="NCBI Taxonomy" id="585594"/>
    <lineage>
        <taxon>Eukaryota</taxon>
        <taxon>Fungi</taxon>
        <taxon>Dikarya</taxon>
        <taxon>Ascomycota</taxon>
        <taxon>Pezizomycotina</taxon>
        <taxon>Sordariomycetes</taxon>
        <taxon>Sordariomycetidae</taxon>
        <taxon>Sordariales</taxon>
        <taxon>Podosporaceae</taxon>
        <taxon>Cladorrhinum</taxon>
    </lineage>
</organism>
<dbReference type="GO" id="GO:0020037">
    <property type="term" value="F:heme binding"/>
    <property type="evidence" value="ECO:0007669"/>
    <property type="project" value="UniProtKB-UniRule"/>
</dbReference>
<dbReference type="Pfam" id="PF00141">
    <property type="entry name" value="peroxidase"/>
    <property type="match status" value="1"/>
</dbReference>
<feature type="binding site" evidence="9">
    <location>
        <position position="147"/>
    </location>
    <ligand>
        <name>Ca(2+)</name>
        <dbReference type="ChEBI" id="CHEBI:29108"/>
        <label>1</label>
    </ligand>
</feature>
<feature type="binding site" evidence="9">
    <location>
        <position position="255"/>
    </location>
    <ligand>
        <name>Ca(2+)</name>
        <dbReference type="ChEBI" id="CHEBI:29108"/>
        <label>2</label>
    </ligand>
</feature>
<dbReference type="GO" id="GO:0034599">
    <property type="term" value="P:cellular response to oxidative stress"/>
    <property type="evidence" value="ECO:0007669"/>
    <property type="project" value="InterPro"/>
</dbReference>
<dbReference type="EMBL" id="MU865145">
    <property type="protein sequence ID" value="KAK4456985.1"/>
    <property type="molecule type" value="Genomic_DNA"/>
</dbReference>
<proteinExistence type="inferred from homology"/>
<dbReference type="PRINTS" id="PR00458">
    <property type="entry name" value="PEROXIDASE"/>
</dbReference>
<name>A0AAV9H8V9_9PEZI</name>
<keyword evidence="12" id="KW-0732">Signal</keyword>
<dbReference type="InterPro" id="IPR044831">
    <property type="entry name" value="Ccp1-like"/>
</dbReference>
<dbReference type="InterPro" id="IPR010255">
    <property type="entry name" value="Haem_peroxidase_sf"/>
</dbReference>
<feature type="binding site" evidence="9">
    <location>
        <position position="274"/>
    </location>
    <ligand>
        <name>Ca(2+)</name>
        <dbReference type="ChEBI" id="CHEBI:29108"/>
        <label>2</label>
    </ligand>
</feature>
<dbReference type="PRINTS" id="PR00462">
    <property type="entry name" value="LIGNINASE"/>
</dbReference>
<evidence type="ECO:0000256" key="10">
    <source>
        <dbReference type="PIRSR" id="PIRSR601621-3"/>
    </source>
</evidence>
<evidence type="ECO:0000313" key="14">
    <source>
        <dbReference type="EMBL" id="KAK4456985.1"/>
    </source>
</evidence>
<dbReference type="PROSITE" id="PS50873">
    <property type="entry name" value="PEROXIDASE_4"/>
    <property type="match status" value="1"/>
</dbReference>
<comment type="similarity">
    <text evidence="1 12">Belongs to the peroxidase family. Ligninase subfamily.</text>
</comment>
<feature type="binding site" evidence="9">
    <location>
        <position position="130"/>
    </location>
    <ligand>
        <name>Ca(2+)</name>
        <dbReference type="ChEBI" id="CHEBI:29108"/>
        <label>1</label>
    </ligand>
</feature>
<keyword evidence="5 12" id="KW-0560">Oxidoreductase</keyword>
<keyword evidence="9 12" id="KW-0106">Calcium</keyword>
<keyword evidence="11" id="KW-1015">Disulfide bond</keyword>
<dbReference type="GO" id="GO:0046872">
    <property type="term" value="F:metal ion binding"/>
    <property type="evidence" value="ECO:0007669"/>
    <property type="project" value="UniProtKB-UniRule"/>
</dbReference>
<reference evidence="14" key="1">
    <citation type="journal article" date="2023" name="Mol. Phylogenet. Evol.">
        <title>Genome-scale phylogeny and comparative genomics of the fungal order Sordariales.</title>
        <authorList>
            <person name="Hensen N."/>
            <person name="Bonometti L."/>
            <person name="Westerberg I."/>
            <person name="Brannstrom I.O."/>
            <person name="Guillou S."/>
            <person name="Cros-Aarteil S."/>
            <person name="Calhoun S."/>
            <person name="Haridas S."/>
            <person name="Kuo A."/>
            <person name="Mondo S."/>
            <person name="Pangilinan J."/>
            <person name="Riley R."/>
            <person name="LaButti K."/>
            <person name="Andreopoulos B."/>
            <person name="Lipzen A."/>
            <person name="Chen C."/>
            <person name="Yan M."/>
            <person name="Daum C."/>
            <person name="Ng V."/>
            <person name="Clum A."/>
            <person name="Steindorff A."/>
            <person name="Ohm R.A."/>
            <person name="Martin F."/>
            <person name="Silar P."/>
            <person name="Natvig D.O."/>
            <person name="Lalanne C."/>
            <person name="Gautier V."/>
            <person name="Ament-Velasquez S.L."/>
            <person name="Kruys A."/>
            <person name="Hutchinson M.I."/>
            <person name="Powell A.J."/>
            <person name="Barry K."/>
            <person name="Miller A.N."/>
            <person name="Grigoriev I.V."/>
            <person name="Debuchy R."/>
            <person name="Gladieux P."/>
            <person name="Hiltunen Thoren M."/>
            <person name="Johannesson H."/>
        </authorList>
    </citation>
    <scope>NUCLEOTIDE SEQUENCE</scope>
    <source>
        <strain evidence="14">PSN324</strain>
    </source>
</reference>
<feature type="binding site" evidence="9">
    <location>
        <position position="145"/>
    </location>
    <ligand>
        <name>Ca(2+)</name>
        <dbReference type="ChEBI" id="CHEBI:29108"/>
        <label>1</label>
    </ligand>
</feature>
<dbReference type="PANTHER" id="PTHR31356">
    <property type="entry name" value="THYLAKOID LUMENAL 29 KDA PROTEIN, CHLOROPLASTIC-RELATED"/>
    <property type="match status" value="1"/>
</dbReference>
<dbReference type="EC" id="1.11.1.-" evidence="12"/>
<feature type="signal peptide" evidence="12">
    <location>
        <begin position="1"/>
        <end position="21"/>
    </location>
</feature>
<evidence type="ECO:0000256" key="3">
    <source>
        <dbReference type="ARBA" id="ARBA00022617"/>
    </source>
</evidence>
<evidence type="ECO:0000256" key="8">
    <source>
        <dbReference type="PIRSR" id="PIRSR601621-1"/>
    </source>
</evidence>
<dbReference type="SUPFAM" id="SSF48113">
    <property type="entry name" value="Heme-dependent peroxidases"/>
    <property type="match status" value="1"/>
</dbReference>
<dbReference type="InterPro" id="IPR019794">
    <property type="entry name" value="Peroxidases_AS"/>
</dbReference>
<comment type="cofactor">
    <cofactor evidence="9 12">
        <name>Ca(2+)</name>
        <dbReference type="ChEBI" id="CHEBI:29108"/>
    </cofactor>
    <text evidence="9 12">Binds 2 calcium ions per subunit.</text>
</comment>
<dbReference type="PANTHER" id="PTHR31356:SF66">
    <property type="entry name" value="CATALASE-PEROXIDASE"/>
    <property type="match status" value="1"/>
</dbReference>
<evidence type="ECO:0000256" key="12">
    <source>
        <dbReference type="RuleBase" id="RU363051"/>
    </source>
</evidence>
<keyword evidence="7" id="KW-0325">Glycoprotein</keyword>
<feature type="binding site" evidence="9">
    <location>
        <position position="272"/>
    </location>
    <ligand>
        <name>Ca(2+)</name>
        <dbReference type="ChEBI" id="CHEBI:29108"/>
        <label>2</label>
    </ligand>
</feature>
<dbReference type="Gene3D" id="1.10.420.10">
    <property type="entry name" value="Peroxidase, domain 2"/>
    <property type="match status" value="1"/>
</dbReference>
<feature type="binding site" evidence="9">
    <location>
        <position position="143"/>
    </location>
    <ligand>
        <name>Ca(2+)</name>
        <dbReference type="ChEBI" id="CHEBI:29108"/>
        <label>1</label>
    </ligand>
</feature>
<evidence type="ECO:0000256" key="11">
    <source>
        <dbReference type="PIRSR" id="PIRSR601621-4"/>
    </source>
</evidence>
<reference evidence="14" key="2">
    <citation type="submission" date="2023-06" db="EMBL/GenBank/DDBJ databases">
        <authorList>
            <consortium name="Lawrence Berkeley National Laboratory"/>
            <person name="Mondo S.J."/>
            <person name="Hensen N."/>
            <person name="Bonometti L."/>
            <person name="Westerberg I."/>
            <person name="Brannstrom I.O."/>
            <person name="Guillou S."/>
            <person name="Cros-Aarteil S."/>
            <person name="Calhoun S."/>
            <person name="Haridas S."/>
            <person name="Kuo A."/>
            <person name="Pangilinan J."/>
            <person name="Riley R."/>
            <person name="Labutti K."/>
            <person name="Andreopoulos B."/>
            <person name="Lipzen A."/>
            <person name="Chen C."/>
            <person name="Yanf M."/>
            <person name="Daum C."/>
            <person name="Ng V."/>
            <person name="Clum A."/>
            <person name="Steindorff A."/>
            <person name="Ohm R."/>
            <person name="Martin F."/>
            <person name="Silar P."/>
            <person name="Natvig D."/>
            <person name="Lalanne C."/>
            <person name="Gautier V."/>
            <person name="Ament-Velasquez S.L."/>
            <person name="Kruys A."/>
            <person name="Hutchinson M.I."/>
            <person name="Powell A.J."/>
            <person name="Barry K."/>
            <person name="Miller A.N."/>
            <person name="Grigoriev I.V."/>
            <person name="Debuchy R."/>
            <person name="Gladieux P."/>
            <person name="Thoren M.H."/>
            <person name="Johannesson H."/>
        </authorList>
    </citation>
    <scope>NUCLEOTIDE SEQUENCE</scope>
    <source>
        <strain evidence="14">PSN324</strain>
    </source>
</reference>
<feature type="chain" id="PRO_5043107507" description="Peroxidase" evidence="12">
    <location>
        <begin position="22"/>
        <end position="366"/>
    </location>
</feature>
<evidence type="ECO:0000313" key="15">
    <source>
        <dbReference type="Proteomes" id="UP001321749"/>
    </source>
</evidence>
<evidence type="ECO:0000256" key="1">
    <source>
        <dbReference type="ARBA" id="ARBA00006089"/>
    </source>
</evidence>
<gene>
    <name evidence="14" type="ORF">QBC42DRAFT_256755</name>
</gene>
<evidence type="ECO:0000259" key="13">
    <source>
        <dbReference type="PROSITE" id="PS50873"/>
    </source>
</evidence>
<feature type="disulfide bond" evidence="11">
    <location>
        <begin position="116"/>
        <end position="199"/>
    </location>
</feature>
<comment type="caution">
    <text evidence="14">The sequence shown here is derived from an EMBL/GenBank/DDBJ whole genome shotgun (WGS) entry which is preliminary data.</text>
</comment>
<evidence type="ECO:0000256" key="5">
    <source>
        <dbReference type="ARBA" id="ARBA00023002"/>
    </source>
</evidence>
<feature type="binding site" evidence="9">
    <location>
        <position position="279"/>
    </location>
    <ligand>
        <name>Ca(2+)</name>
        <dbReference type="ChEBI" id="CHEBI:29108"/>
        <label>2</label>
    </ligand>
</feature>
<feature type="active site" description="Proton acceptor" evidence="8">
    <location>
        <position position="129"/>
    </location>
</feature>
<feature type="disulfide bond" evidence="11">
    <location>
        <begin position="95"/>
        <end position="350"/>
    </location>
</feature>
<sequence>MKLSSLVAAWAGSAMISAAHAYPGMNETLLELLKKQDCNESNELIGDLLYLDDSELSAVALLIKSILIYNTDARSDERYDYVPPLKSAACARDTCCVWWYIAEEMERLFRAPDGQCTNAARAAIRLGFHDAAGWSKYTGDFGGADGSIVLAPEEILRPGNRGLEEIVQQMKFWYDKWSPYGISMADLVQMGANVATVVCPLGPRVRSFVGRRDRAVACDDGLLPSPFDPAEYLIDLFRAKTIEPLGLAALLGAHSTSKQRFVDRNFAGFPQDSTPGVWDVLFYGQTLDGGAPDIYRFPSDVVLSQHPRMFPAFKAFAGPGGQEAWDFDYAREYVRLSLLGVYNINNLTDCTRVLPPHIGGWNNRDY</sequence>
<evidence type="ECO:0000256" key="9">
    <source>
        <dbReference type="PIRSR" id="PIRSR601621-2"/>
    </source>
</evidence>
<dbReference type="InterPro" id="IPR001621">
    <property type="entry name" value="Ligninase"/>
</dbReference>
<accession>A0AAV9H8V9</accession>
<evidence type="ECO:0000256" key="4">
    <source>
        <dbReference type="ARBA" id="ARBA00022723"/>
    </source>
</evidence>
<dbReference type="PROSITE" id="PS00436">
    <property type="entry name" value="PEROXIDASE_2"/>
    <property type="match status" value="1"/>
</dbReference>
<keyword evidence="2 12" id="KW-0575">Peroxidase</keyword>
<dbReference type="FunFam" id="1.10.520.10:FF:000021">
    <property type="entry name" value="Peroxidase"/>
    <property type="match status" value="1"/>
</dbReference>
<evidence type="ECO:0000256" key="2">
    <source>
        <dbReference type="ARBA" id="ARBA00022559"/>
    </source>
</evidence>